<protein>
    <submittedName>
        <fullName evidence="2">Uncharacterized protein</fullName>
    </submittedName>
</protein>
<keyword evidence="3" id="KW-1185">Reference proteome</keyword>
<dbReference type="Proteomes" id="UP001153636">
    <property type="component" value="Chromosome 1"/>
</dbReference>
<gene>
    <name evidence="2" type="ORF">PSYICH_LOCUS1099</name>
</gene>
<proteinExistence type="predicted"/>
<dbReference type="OrthoDB" id="8068264at2759"/>
<evidence type="ECO:0000313" key="2">
    <source>
        <dbReference type="EMBL" id="CAH1099382.1"/>
    </source>
</evidence>
<accession>A0A9P0G7A1</accession>
<evidence type="ECO:0000313" key="3">
    <source>
        <dbReference type="Proteomes" id="UP001153636"/>
    </source>
</evidence>
<sequence length="390" mass="43987">MLIQMSKKVSQALIKPSYRRTLPSTALGVETAATITLTGTRVLNYGTDAQSATTSEDEKSKTKPSGIDTETDNVRVFTGQKPLGSTGAIPKNTKVTPEPLPKRKRTLERPTIEQVNTVNDNMDTDVGEGEFKTPRKFSTNFVKILREKAVRSIQLQNKYKVLTDTEDSDDEAYVTSRKPETQQPSTSKTNTKENSRTTKANNPKTTTIVPRRTAMPPIVIEGKTDDHNSLKNDLKNIIKGKYTIKYTNNSTIIYAEDKKDYTDLLASVKESNISHHTYTNRADNSHAFVLRGLNTGTKIEDIEEDLIQTYDIKTREIYQMSTKYRPLYLIVTDPAITLDFLNKNVRVIENTRITWELRKSTKIIIQCHNCQALVNSALVKVLEPKKQIAN</sequence>
<organism evidence="2 3">
    <name type="scientific">Psylliodes chrysocephalus</name>
    <dbReference type="NCBI Taxonomy" id="3402493"/>
    <lineage>
        <taxon>Eukaryota</taxon>
        <taxon>Metazoa</taxon>
        <taxon>Ecdysozoa</taxon>
        <taxon>Arthropoda</taxon>
        <taxon>Hexapoda</taxon>
        <taxon>Insecta</taxon>
        <taxon>Pterygota</taxon>
        <taxon>Neoptera</taxon>
        <taxon>Endopterygota</taxon>
        <taxon>Coleoptera</taxon>
        <taxon>Polyphaga</taxon>
        <taxon>Cucujiformia</taxon>
        <taxon>Chrysomeloidea</taxon>
        <taxon>Chrysomelidae</taxon>
        <taxon>Galerucinae</taxon>
        <taxon>Alticini</taxon>
        <taxon>Psylliodes</taxon>
    </lineage>
</organism>
<reference evidence="2" key="1">
    <citation type="submission" date="2022-01" db="EMBL/GenBank/DDBJ databases">
        <authorList>
            <person name="King R."/>
        </authorList>
    </citation>
    <scope>NUCLEOTIDE SEQUENCE</scope>
</reference>
<evidence type="ECO:0000256" key="1">
    <source>
        <dbReference type="SAM" id="MobiDB-lite"/>
    </source>
</evidence>
<dbReference type="AlphaFoldDB" id="A0A9P0G7A1"/>
<feature type="region of interest" description="Disordered" evidence="1">
    <location>
        <begin position="48"/>
        <end position="100"/>
    </location>
</feature>
<name>A0A9P0G7A1_9CUCU</name>
<dbReference type="EMBL" id="OV651813">
    <property type="protein sequence ID" value="CAH1099382.1"/>
    <property type="molecule type" value="Genomic_DNA"/>
</dbReference>
<feature type="region of interest" description="Disordered" evidence="1">
    <location>
        <begin position="165"/>
        <end position="204"/>
    </location>
</feature>